<dbReference type="AlphaFoldDB" id="A0A4R1R9T2"/>
<dbReference type="InterPro" id="IPR053155">
    <property type="entry name" value="F-pilin_assembly_TraC"/>
</dbReference>
<comment type="caution">
    <text evidence="2">The sequence shown here is derived from an EMBL/GenBank/DDBJ whole genome shotgun (WGS) entry which is preliminary data.</text>
</comment>
<organism evidence="2 3">
    <name type="scientific">Mariniflexile fucanivorans</name>
    <dbReference type="NCBI Taxonomy" id="264023"/>
    <lineage>
        <taxon>Bacteria</taxon>
        <taxon>Pseudomonadati</taxon>
        <taxon>Bacteroidota</taxon>
        <taxon>Flavobacteriia</taxon>
        <taxon>Flavobacteriales</taxon>
        <taxon>Flavobacteriaceae</taxon>
        <taxon>Mariniflexile</taxon>
    </lineage>
</organism>
<dbReference type="PANTHER" id="PTHR38467:SF1">
    <property type="entry name" value="CONJUGATIVE TRANSFER: ASSEMBLY"/>
    <property type="match status" value="1"/>
</dbReference>
<accession>A0A4R1R9T2</accession>
<dbReference type="Gene3D" id="3.40.50.300">
    <property type="entry name" value="P-loop containing nucleotide triphosphate hydrolases"/>
    <property type="match status" value="1"/>
</dbReference>
<proteinExistence type="predicted"/>
<dbReference type="InterPro" id="IPR027417">
    <property type="entry name" value="P-loop_NTPase"/>
</dbReference>
<evidence type="ECO:0000313" key="2">
    <source>
        <dbReference type="EMBL" id="TCL62481.1"/>
    </source>
</evidence>
<dbReference type="Proteomes" id="UP000295455">
    <property type="component" value="Unassembled WGS sequence"/>
</dbReference>
<reference evidence="2 3" key="1">
    <citation type="submission" date="2019-03" db="EMBL/GenBank/DDBJ databases">
        <title>Genomic Encyclopedia of Type Strains, Phase IV (KMG-IV): sequencing the most valuable type-strain genomes for metagenomic binning, comparative biology and taxonomic classification.</title>
        <authorList>
            <person name="Goeker M."/>
        </authorList>
    </citation>
    <scope>NUCLEOTIDE SEQUENCE [LARGE SCALE GENOMIC DNA]</scope>
    <source>
        <strain evidence="2 3">DSM 18792</strain>
    </source>
</reference>
<keyword evidence="3" id="KW-1185">Reference proteome</keyword>
<evidence type="ECO:0000259" key="1">
    <source>
        <dbReference type="Pfam" id="PF19044"/>
    </source>
</evidence>
<evidence type="ECO:0000313" key="3">
    <source>
        <dbReference type="Proteomes" id="UP000295455"/>
    </source>
</evidence>
<sequence>MTVLWTISFPDPTVTMNEFIHIEDNKGLFANGIYSECFHLVLPEKYALGQEDYLELNSSWEKALKDLPSGTIFYKQDAIIKKKFNTKDFPSENFLQKSTKNYFKDVDYKEHACFLFFILPNKELLNTNLSNPFKKVDKTAFFGFDDKILHFSNSVKETINSLKSIRLTGNNKFDVIPFESWQVKSYYDTYYNLFNDDFISDRFFNKSSIQIGNKYAAMVCQVDEKKFPESLAKFKKDKIYSSDTSVFYRNNADNFTFDLDFSHLYNQILYIDSPDKHLNELRLRNDKLHKSASFDRSNLEFAKQTDEIITDLVTNSDSIKLIRGHNNVIVIASDETELETNLYKVIEQFKELDIKPYVPTGNYLNAIFNYSFPFFSHYFTDKQLYVSSLEIFCSFINNTGTYKNDTEGITYNSRIDNVPVVVDTWDDKKKYVKARNFFILAPTGFGKSFNANHIISYYFSINVKVVIIDLGGSYRKLSALFPNKTAYISYEQGVSMGVNPFDLDSSSYTEENKLNNDKLDELVEFVGVHFKRDTLLNEIERASLRKLIETYYKKNSGDYSLPNFVLFVKNNPKLLSLLSIKDEFFNRDEFLHLMEEFIDGGIYDYLYKETATTIDKNLHDKSIVVFELDKVKDNALLLAIMLQLVSTTIDNVIWRDKKNKGIVLFDEIAEQLKWNGVLGRVQFFFQAIRKQNGAVGIVLQSESQLPDNNLSKAIVENTQILYVLGAKDYRSLQKRFDLSEHAYYQLASIRSDFSAEKPWSEIFILREKNHQVYRLEVSKEVYWAYQTEGAKNEELLELYKEVGNMETAITTFINKS</sequence>
<gene>
    <name evidence="2" type="ORF">EV196_11322</name>
</gene>
<protein>
    <submittedName>
        <fullName evidence="2">Uncharacterized protein DUF87</fullName>
    </submittedName>
</protein>
<dbReference type="PANTHER" id="PTHR38467">
    <property type="match status" value="1"/>
</dbReference>
<dbReference type="Gene3D" id="1.10.8.730">
    <property type="match status" value="1"/>
</dbReference>
<dbReference type="Pfam" id="PF19044">
    <property type="entry name" value="P-loop_TraG"/>
    <property type="match status" value="1"/>
</dbReference>
<dbReference type="InterPro" id="IPR043964">
    <property type="entry name" value="P-loop_TraG"/>
</dbReference>
<dbReference type="EMBL" id="SLUP01000013">
    <property type="protein sequence ID" value="TCL62481.1"/>
    <property type="molecule type" value="Genomic_DNA"/>
</dbReference>
<dbReference type="SUPFAM" id="SSF52540">
    <property type="entry name" value="P-loop containing nucleoside triphosphate hydrolases"/>
    <property type="match status" value="1"/>
</dbReference>
<name>A0A4R1R9T2_9FLAO</name>
<feature type="domain" description="TraG P-loop" evidence="1">
    <location>
        <begin position="408"/>
        <end position="814"/>
    </location>
</feature>